<protein>
    <submittedName>
        <fullName evidence="1">Uncharacterized protein</fullName>
    </submittedName>
</protein>
<dbReference type="AlphaFoldDB" id="A0AAV8W7G5"/>
<proteinExistence type="predicted"/>
<reference evidence="1 2" key="1">
    <citation type="journal article" date="2023" name="Insect Mol. Biol.">
        <title>Genome sequencing provides insights into the evolution of gene families encoding plant cell wall-degrading enzymes in longhorned beetles.</title>
        <authorList>
            <person name="Shin N.R."/>
            <person name="Okamura Y."/>
            <person name="Kirsch R."/>
            <person name="Pauchet Y."/>
        </authorList>
    </citation>
    <scope>NUCLEOTIDE SEQUENCE [LARGE SCALE GENOMIC DNA]</scope>
    <source>
        <strain evidence="1">EAD_L_NR</strain>
    </source>
</reference>
<dbReference type="EMBL" id="JANEYG010000007">
    <property type="protein sequence ID" value="KAJ8922449.1"/>
    <property type="molecule type" value="Genomic_DNA"/>
</dbReference>
<dbReference type="Proteomes" id="UP001159042">
    <property type="component" value="Unassembled WGS sequence"/>
</dbReference>
<keyword evidence="2" id="KW-1185">Reference proteome</keyword>
<evidence type="ECO:0000313" key="1">
    <source>
        <dbReference type="EMBL" id="KAJ8922449.1"/>
    </source>
</evidence>
<sequence>MITRMIGRFDKFLLLMWKNLVLQYRTPIKTLVEIVAPVLFSMLLIVIRRLVDPKEYNTVIFPPFCTLPFHDKIANMICDPRSNGVVKAAGLISVDKRFPNPSKATINEHLKSVEMNSFREFSIVYSPQSKSLETVMGVFQLFFGQVVQVEDSLGLNRYFQQNATNMTFAAIQFDDSFKGAEDLKVIKHFRVSIR</sequence>
<gene>
    <name evidence="1" type="ORF">NQ315_004396</name>
</gene>
<organism evidence="1 2">
    <name type="scientific">Exocentrus adspersus</name>
    <dbReference type="NCBI Taxonomy" id="1586481"/>
    <lineage>
        <taxon>Eukaryota</taxon>
        <taxon>Metazoa</taxon>
        <taxon>Ecdysozoa</taxon>
        <taxon>Arthropoda</taxon>
        <taxon>Hexapoda</taxon>
        <taxon>Insecta</taxon>
        <taxon>Pterygota</taxon>
        <taxon>Neoptera</taxon>
        <taxon>Endopterygota</taxon>
        <taxon>Coleoptera</taxon>
        <taxon>Polyphaga</taxon>
        <taxon>Cucujiformia</taxon>
        <taxon>Chrysomeloidea</taxon>
        <taxon>Cerambycidae</taxon>
        <taxon>Lamiinae</taxon>
        <taxon>Acanthocinini</taxon>
        <taxon>Exocentrus</taxon>
    </lineage>
</organism>
<evidence type="ECO:0000313" key="2">
    <source>
        <dbReference type="Proteomes" id="UP001159042"/>
    </source>
</evidence>
<name>A0AAV8W7G5_9CUCU</name>
<accession>A0AAV8W7G5</accession>
<comment type="caution">
    <text evidence="1">The sequence shown here is derived from an EMBL/GenBank/DDBJ whole genome shotgun (WGS) entry which is preliminary data.</text>
</comment>